<gene>
    <name evidence="2" type="ORF">G5B17_15560</name>
</gene>
<dbReference type="Proteomes" id="UP001644719">
    <property type="component" value="Unassembled WGS sequence"/>
</dbReference>
<dbReference type="PANTHER" id="PTHR38730:SF1">
    <property type="entry name" value="SLL7028 PROTEIN"/>
    <property type="match status" value="1"/>
</dbReference>
<reference evidence="2 3" key="1">
    <citation type="journal article" date="2020" name="Cell Host Microbe">
        <title>Functional and Genomic Variation between Human-Derived Isolates of Lachnospiraceae Reveals Inter- and Intra-Species Diversity.</title>
        <authorList>
            <person name="Sorbara M.T."/>
            <person name="Littmann E.R."/>
            <person name="Fontana E."/>
            <person name="Moody T.U."/>
            <person name="Kohout C.E."/>
            <person name="Gjonbalaj M."/>
            <person name="Eaton V."/>
            <person name="Seok R."/>
            <person name="Leiner I.M."/>
            <person name="Pamer E.G."/>
        </authorList>
    </citation>
    <scope>NUCLEOTIDE SEQUENCE [LARGE SCALE GENOMIC DNA]</scope>
    <source>
        <strain evidence="2 3">MSK.17.74</strain>
    </source>
</reference>
<evidence type="ECO:0000313" key="2">
    <source>
        <dbReference type="EMBL" id="NSG86791.1"/>
    </source>
</evidence>
<dbReference type="InterPro" id="IPR018698">
    <property type="entry name" value="VWA-like_dom"/>
</dbReference>
<proteinExistence type="predicted"/>
<organism evidence="2 3">
    <name type="scientific">Blautia faecis</name>
    <dbReference type="NCBI Taxonomy" id="871665"/>
    <lineage>
        <taxon>Bacteria</taxon>
        <taxon>Bacillati</taxon>
        <taxon>Bacillota</taxon>
        <taxon>Clostridia</taxon>
        <taxon>Lachnospirales</taxon>
        <taxon>Lachnospiraceae</taxon>
        <taxon>Blautia</taxon>
    </lineage>
</organism>
<comment type="caution">
    <text evidence="2">The sequence shown here is derived from an EMBL/GenBank/DDBJ whole genome shotgun (WGS) entry which is preliminary data.</text>
</comment>
<dbReference type="Pfam" id="PF09967">
    <property type="entry name" value="DUF2201"/>
    <property type="match status" value="1"/>
</dbReference>
<keyword evidence="3" id="KW-1185">Reference proteome</keyword>
<feature type="domain" description="VWA-like" evidence="1">
    <location>
        <begin position="253"/>
        <end position="391"/>
    </location>
</feature>
<protein>
    <recommendedName>
        <fullName evidence="1">VWA-like domain-containing protein</fullName>
    </recommendedName>
</protein>
<evidence type="ECO:0000259" key="1">
    <source>
        <dbReference type="Pfam" id="PF09967"/>
    </source>
</evidence>
<dbReference type="EMBL" id="JAAITS010000050">
    <property type="protein sequence ID" value="NSG86791.1"/>
    <property type="molecule type" value="Genomic_DNA"/>
</dbReference>
<dbReference type="PANTHER" id="PTHR38730">
    <property type="entry name" value="SLL7028 PROTEIN"/>
    <property type="match status" value="1"/>
</dbReference>
<sequence length="399" mass="48124">MFPNSMGNENSSQSWNHGIGTDGERIIADPIFLIYTWAEKPERLKRGCLHMLFHCLYQHPFSDKKMEERLWNVACDLAVELLIWQNIPENLWQYPSEELQKRRQIFEFFKGRNCSAQVLYQLLKQEKFPFNIEELESLLSFDDHSLWSVNPWKREQKRCRWEKILTYTTLGRERQKHRIGASSGSKEEELEELYKSRYDYRKFLRKFAFPREEIQLDEDSFDYIFYNFGMEQYGNLPLIEPLEYKEVNRLEELVIAIDTSGSCSKELVRRFLGETYQILSTRENFFKKMKVYIVQCDCCIQWYQVIHSEEEWKEYMQKITIQGRGGTDFRPVFELIRKEQEKRELRNLKALIYFTDGDGIYPRQKPDYETAFVFVKKTENMRLVPDWAYKLVIGERTKI</sequence>
<accession>A0ABX2H9B7</accession>
<evidence type="ECO:0000313" key="3">
    <source>
        <dbReference type="Proteomes" id="UP001644719"/>
    </source>
</evidence>
<name>A0ABX2H9B7_9FIRM</name>